<feature type="transmembrane region" description="Helical" evidence="6">
    <location>
        <begin position="241"/>
        <end position="259"/>
    </location>
</feature>
<keyword evidence="8" id="KW-1185">Reference proteome</keyword>
<feature type="transmembrane region" description="Helical" evidence="6">
    <location>
        <begin position="193"/>
        <end position="211"/>
    </location>
</feature>
<feature type="transmembrane region" description="Helical" evidence="6">
    <location>
        <begin position="345"/>
        <end position="362"/>
    </location>
</feature>
<evidence type="ECO:0000313" key="8">
    <source>
        <dbReference type="Proteomes" id="UP000321892"/>
    </source>
</evidence>
<dbReference type="CDD" id="cd06574">
    <property type="entry name" value="TM_PBP1_branched-chain-AA_like"/>
    <property type="match status" value="1"/>
</dbReference>
<keyword evidence="2" id="KW-1003">Cell membrane</keyword>
<feature type="transmembrane region" description="Helical" evidence="6">
    <location>
        <begin position="99"/>
        <end position="120"/>
    </location>
</feature>
<feature type="transmembrane region" description="Helical" evidence="6">
    <location>
        <begin position="297"/>
        <end position="315"/>
    </location>
</feature>
<sequence>MNELLVFLQSLPEAFKTGFIYSIMVMGVYLTYKILDFPDMSVDGTFPLGGFVFAAFALSKNGFFGITSPIMGLILAVVCGMIAGYITGALHVYLKINGLLSGILVMTGLYSINSRIVGMPNVFISPERSIYEIISYEKNFIPFIIMFVILLILKGLYDYKIKENKYMIRSLTVYIVFVIGLIIYVANTKDVKLMLTILIAFIIKMVIDYILTSKFGFALRALGNNEQLVVSLGVNEKRLKIFGLMLANGVVALAGALFAQNIKVADLQSGVGTIVIGLAAIILGLGVLKKSQVINEISIVTIGSLMYYFIINLALMSNSWTRNMYEGLHFSDNVIKILEVKPTDVKVITAIILAVILWNELIQKTKKGKKKVKLIEKGEAN</sequence>
<evidence type="ECO:0000256" key="6">
    <source>
        <dbReference type="SAM" id="Phobius"/>
    </source>
</evidence>
<dbReference type="PANTHER" id="PTHR32196">
    <property type="entry name" value="ABC TRANSPORTER PERMEASE PROTEIN YPHD-RELATED-RELATED"/>
    <property type="match status" value="1"/>
</dbReference>
<feature type="transmembrane region" description="Helical" evidence="6">
    <location>
        <begin position="140"/>
        <end position="159"/>
    </location>
</feature>
<keyword evidence="3 6" id="KW-0812">Transmembrane</keyword>
<evidence type="ECO:0000256" key="5">
    <source>
        <dbReference type="ARBA" id="ARBA00023136"/>
    </source>
</evidence>
<feature type="transmembrane region" description="Helical" evidence="6">
    <location>
        <begin position="271"/>
        <end position="288"/>
    </location>
</feature>
<dbReference type="OrthoDB" id="9778389at2"/>
<dbReference type="InterPro" id="IPR001851">
    <property type="entry name" value="ABC_transp_permease"/>
</dbReference>
<dbReference type="AlphaFoldDB" id="A0A510JIF4"/>
<evidence type="ECO:0000256" key="2">
    <source>
        <dbReference type="ARBA" id="ARBA00022475"/>
    </source>
</evidence>
<protein>
    <submittedName>
        <fullName evidence="7">Inner-membrane translocator</fullName>
    </submittedName>
</protein>
<name>A0A510JIF4_9FUSO</name>
<dbReference type="EMBL" id="AP019823">
    <property type="protein sequence ID" value="BBM39099.1"/>
    <property type="molecule type" value="Genomic_DNA"/>
</dbReference>
<evidence type="ECO:0000256" key="1">
    <source>
        <dbReference type="ARBA" id="ARBA00004651"/>
    </source>
</evidence>
<dbReference type="Proteomes" id="UP000321892">
    <property type="component" value="Chromosome"/>
</dbReference>
<feature type="transmembrane region" description="Helical" evidence="6">
    <location>
        <begin position="171"/>
        <end position="187"/>
    </location>
</feature>
<gene>
    <name evidence="7" type="ORF">JCM16775_1810</name>
</gene>
<reference evidence="7 8" key="1">
    <citation type="submission" date="2019-07" db="EMBL/GenBank/DDBJ databases">
        <title>Complete Genome Sequence of Leptotrichia hofstadii Strain JCM16775.</title>
        <authorList>
            <person name="Watanabe S."/>
            <person name="Cui L."/>
        </authorList>
    </citation>
    <scope>NUCLEOTIDE SEQUENCE [LARGE SCALE GENOMIC DNA]</scope>
    <source>
        <strain evidence="7 8">JCM16775</strain>
    </source>
</reference>
<keyword evidence="5 6" id="KW-0472">Membrane</keyword>
<dbReference type="RefSeq" id="WP_026747052.1">
    <property type="nucleotide sequence ID" value="NZ_AP019823.1"/>
</dbReference>
<dbReference type="PANTHER" id="PTHR32196:SF69">
    <property type="entry name" value="BRANCHED-CHAIN AMINO ACID TRANSPORT SYSTEM, PERMEASE PROTEIN"/>
    <property type="match status" value="1"/>
</dbReference>
<keyword evidence="4 6" id="KW-1133">Transmembrane helix</keyword>
<accession>A0A510JIF4</accession>
<dbReference type="KEGG" id="lhf:JCM16775_1810"/>
<dbReference type="GO" id="GO:0005886">
    <property type="term" value="C:plasma membrane"/>
    <property type="evidence" value="ECO:0007669"/>
    <property type="project" value="UniProtKB-SubCell"/>
</dbReference>
<evidence type="ECO:0000256" key="3">
    <source>
        <dbReference type="ARBA" id="ARBA00022692"/>
    </source>
</evidence>
<organism evidence="7 8">
    <name type="scientific">Leptotrichia hofstadii</name>
    <dbReference type="NCBI Taxonomy" id="157688"/>
    <lineage>
        <taxon>Bacteria</taxon>
        <taxon>Fusobacteriati</taxon>
        <taxon>Fusobacteriota</taxon>
        <taxon>Fusobacteriia</taxon>
        <taxon>Fusobacteriales</taxon>
        <taxon>Leptotrichiaceae</taxon>
        <taxon>Leptotrichia</taxon>
    </lineage>
</organism>
<comment type="subcellular location">
    <subcellularLocation>
        <location evidence="1">Cell membrane</location>
        <topology evidence="1">Multi-pass membrane protein</topology>
    </subcellularLocation>
</comment>
<evidence type="ECO:0000313" key="7">
    <source>
        <dbReference type="EMBL" id="BBM39099.1"/>
    </source>
</evidence>
<feature type="transmembrane region" description="Helical" evidence="6">
    <location>
        <begin position="14"/>
        <end position="32"/>
    </location>
</feature>
<dbReference type="GO" id="GO:0022857">
    <property type="term" value="F:transmembrane transporter activity"/>
    <property type="evidence" value="ECO:0007669"/>
    <property type="project" value="InterPro"/>
</dbReference>
<proteinExistence type="predicted"/>
<evidence type="ECO:0000256" key="4">
    <source>
        <dbReference type="ARBA" id="ARBA00022989"/>
    </source>
</evidence>
<dbReference type="Pfam" id="PF02653">
    <property type="entry name" value="BPD_transp_2"/>
    <property type="match status" value="1"/>
</dbReference>
<feature type="transmembrane region" description="Helical" evidence="6">
    <location>
        <begin position="44"/>
        <end position="64"/>
    </location>
</feature>
<feature type="transmembrane region" description="Helical" evidence="6">
    <location>
        <begin position="70"/>
        <end position="92"/>
    </location>
</feature>